<protein>
    <submittedName>
        <fullName evidence="3">G-D-S-L family lipolytic protein</fullName>
    </submittedName>
</protein>
<feature type="signal peptide" evidence="1">
    <location>
        <begin position="1"/>
        <end position="32"/>
    </location>
</feature>
<dbReference type="CDD" id="cd01830">
    <property type="entry name" value="XynE_like"/>
    <property type="match status" value="1"/>
</dbReference>
<reference evidence="3 4" key="1">
    <citation type="submission" date="2015-10" db="EMBL/GenBank/DDBJ databases">
        <title>Draft genome sequence of Streptomyces cellostaticus DSM 40189, type strain for the species Streptomyces cellostaticus.</title>
        <authorList>
            <person name="Ruckert C."/>
            <person name="Winkler A."/>
            <person name="Kalinowski J."/>
            <person name="Kampfer P."/>
            <person name="Glaeser S."/>
        </authorList>
    </citation>
    <scope>NUCLEOTIDE SEQUENCE [LARGE SCALE GENOMIC DNA]</scope>
    <source>
        <strain evidence="3 4">DSM 40189</strain>
    </source>
</reference>
<dbReference type="SUPFAM" id="SSF52266">
    <property type="entry name" value="SGNH hydrolase"/>
    <property type="match status" value="1"/>
</dbReference>
<proteinExistence type="predicted"/>
<keyword evidence="4" id="KW-1185">Reference proteome</keyword>
<dbReference type="AlphaFoldDB" id="A0A101NML0"/>
<comment type="caution">
    <text evidence="3">The sequence shown here is derived from an EMBL/GenBank/DDBJ whole genome shotgun (WGS) entry which is preliminary data.</text>
</comment>
<feature type="domain" description="SGNH hydrolase-type esterase" evidence="2">
    <location>
        <begin position="212"/>
        <end position="396"/>
    </location>
</feature>
<dbReference type="Pfam" id="PF13472">
    <property type="entry name" value="Lipase_GDSL_2"/>
    <property type="match status" value="1"/>
</dbReference>
<dbReference type="InterPro" id="IPR053140">
    <property type="entry name" value="GDSL_Rv0518-like"/>
</dbReference>
<dbReference type="STRING" id="67285.AQI88_15220"/>
<evidence type="ECO:0000259" key="2">
    <source>
        <dbReference type="Pfam" id="PF13472"/>
    </source>
</evidence>
<sequence>MRPARRIRFGRTCRIAAALLAAVACQSAPAQAAARLPEAATRASGVVTWAASADRLGEGAADRGYRLVVHTSAGGSDLRVRLSNAFGDRPLTLDSVYAGLQSRGAALRPGTNRRLTFGGARAVTVPAGALVWSDPLPGRVPAAVNLVVSLHTPDAAGPATGHGLAMQTSYLGEGDHTAEDSAADWTATTGSWWYLDAVSVRPSRTGTGAVVALGDSITDGWQSTTDLNRRWPDYLARRLDTAKTDVRGVADEGISGNKVLADGAGQSALHRLDRDVLSQPGVRTVFLFEGVNDLKAHTGVTAADLIAGYREIVQRAHAAGKCVAVATIGPFKGWSEFDPAAEAVRQDVNRFIRSSGEFDAITDFDRTLHSPYDPERILPFFDNGDHLHPNDKGMQALADAVDLGSLDCTR</sequence>
<dbReference type="InterPro" id="IPR036514">
    <property type="entry name" value="SGNH_hydro_sf"/>
</dbReference>
<dbReference type="Gene3D" id="3.40.50.1110">
    <property type="entry name" value="SGNH hydrolase"/>
    <property type="match status" value="1"/>
</dbReference>
<evidence type="ECO:0000256" key="1">
    <source>
        <dbReference type="SAM" id="SignalP"/>
    </source>
</evidence>
<evidence type="ECO:0000313" key="4">
    <source>
        <dbReference type="Proteomes" id="UP000054241"/>
    </source>
</evidence>
<dbReference type="PANTHER" id="PTHR43784">
    <property type="entry name" value="GDSL-LIKE LIPASE/ACYLHYDROLASE, PUTATIVE (AFU_ORTHOLOGUE AFUA_2G00820)-RELATED"/>
    <property type="match status" value="1"/>
</dbReference>
<gene>
    <name evidence="3" type="ORF">AQI88_15220</name>
</gene>
<dbReference type="PANTHER" id="PTHR43784:SF2">
    <property type="entry name" value="GDSL-LIKE LIPASE_ACYLHYDROLASE, PUTATIVE (AFU_ORTHOLOGUE AFUA_2G00820)-RELATED"/>
    <property type="match status" value="1"/>
</dbReference>
<dbReference type="Proteomes" id="UP000054241">
    <property type="component" value="Unassembled WGS sequence"/>
</dbReference>
<feature type="chain" id="PRO_5007101703" evidence="1">
    <location>
        <begin position="33"/>
        <end position="410"/>
    </location>
</feature>
<organism evidence="3 4">
    <name type="scientific">Streptomyces cellostaticus</name>
    <dbReference type="NCBI Taxonomy" id="67285"/>
    <lineage>
        <taxon>Bacteria</taxon>
        <taxon>Bacillati</taxon>
        <taxon>Actinomycetota</taxon>
        <taxon>Actinomycetes</taxon>
        <taxon>Kitasatosporales</taxon>
        <taxon>Streptomycetaceae</taxon>
        <taxon>Streptomyces</taxon>
    </lineage>
</organism>
<dbReference type="PROSITE" id="PS51257">
    <property type="entry name" value="PROKAR_LIPOPROTEIN"/>
    <property type="match status" value="1"/>
</dbReference>
<dbReference type="InterPro" id="IPR013830">
    <property type="entry name" value="SGNH_hydro"/>
</dbReference>
<accession>A0A101NML0</accession>
<keyword evidence="1" id="KW-0732">Signal</keyword>
<name>A0A101NML0_9ACTN</name>
<evidence type="ECO:0000313" key="3">
    <source>
        <dbReference type="EMBL" id="KUM95809.1"/>
    </source>
</evidence>
<dbReference type="EMBL" id="LMWL01000028">
    <property type="protein sequence ID" value="KUM95809.1"/>
    <property type="molecule type" value="Genomic_DNA"/>
</dbReference>